<sequence length="223" mass="25002">MGNVDHLVRIQHPVCMWFNQILTEPFIVCSVAPTRWKILLGAHKPRQSSCRARQDPGPIVSMHHTFSKCSISPTGTEDSTIEACKSSLCVFFLKITFSATTAQADGPRARNPPLSPLPSTPSTTLATMTPAELAQWIPPARPQPPRYTPHHHLHGPLRNKLSKGGCGAKAGLTIWFLFKPHNYCLAKLRGSLRLETTDYSPDYSRFTLYIITLYHYLERHTLC</sequence>
<keyword evidence="2" id="KW-1185">Reference proteome</keyword>
<dbReference type="AlphaFoldDB" id="A0AAJ0HLT3"/>
<evidence type="ECO:0000313" key="2">
    <source>
        <dbReference type="Proteomes" id="UP001275084"/>
    </source>
</evidence>
<evidence type="ECO:0000313" key="1">
    <source>
        <dbReference type="EMBL" id="KAK3357246.1"/>
    </source>
</evidence>
<proteinExistence type="predicted"/>
<dbReference type="EMBL" id="JAUIQD010000003">
    <property type="protein sequence ID" value="KAK3357246.1"/>
    <property type="molecule type" value="Genomic_DNA"/>
</dbReference>
<comment type="caution">
    <text evidence="1">The sequence shown here is derived from an EMBL/GenBank/DDBJ whole genome shotgun (WGS) entry which is preliminary data.</text>
</comment>
<organism evidence="1 2">
    <name type="scientific">Lasiosphaeria hispida</name>
    <dbReference type="NCBI Taxonomy" id="260671"/>
    <lineage>
        <taxon>Eukaryota</taxon>
        <taxon>Fungi</taxon>
        <taxon>Dikarya</taxon>
        <taxon>Ascomycota</taxon>
        <taxon>Pezizomycotina</taxon>
        <taxon>Sordariomycetes</taxon>
        <taxon>Sordariomycetidae</taxon>
        <taxon>Sordariales</taxon>
        <taxon>Lasiosphaeriaceae</taxon>
        <taxon>Lasiosphaeria</taxon>
    </lineage>
</organism>
<dbReference type="Proteomes" id="UP001275084">
    <property type="component" value="Unassembled WGS sequence"/>
</dbReference>
<protein>
    <submittedName>
        <fullName evidence="1">Uncharacterized protein</fullName>
    </submittedName>
</protein>
<reference evidence="1" key="1">
    <citation type="journal article" date="2023" name="Mol. Phylogenet. Evol.">
        <title>Genome-scale phylogeny and comparative genomics of the fungal order Sordariales.</title>
        <authorList>
            <person name="Hensen N."/>
            <person name="Bonometti L."/>
            <person name="Westerberg I."/>
            <person name="Brannstrom I.O."/>
            <person name="Guillou S."/>
            <person name="Cros-Aarteil S."/>
            <person name="Calhoun S."/>
            <person name="Haridas S."/>
            <person name="Kuo A."/>
            <person name="Mondo S."/>
            <person name="Pangilinan J."/>
            <person name="Riley R."/>
            <person name="LaButti K."/>
            <person name="Andreopoulos B."/>
            <person name="Lipzen A."/>
            <person name="Chen C."/>
            <person name="Yan M."/>
            <person name="Daum C."/>
            <person name="Ng V."/>
            <person name="Clum A."/>
            <person name="Steindorff A."/>
            <person name="Ohm R.A."/>
            <person name="Martin F."/>
            <person name="Silar P."/>
            <person name="Natvig D.O."/>
            <person name="Lalanne C."/>
            <person name="Gautier V."/>
            <person name="Ament-Velasquez S.L."/>
            <person name="Kruys A."/>
            <person name="Hutchinson M.I."/>
            <person name="Powell A.J."/>
            <person name="Barry K."/>
            <person name="Miller A.N."/>
            <person name="Grigoriev I.V."/>
            <person name="Debuchy R."/>
            <person name="Gladieux P."/>
            <person name="Hiltunen Thoren M."/>
            <person name="Johannesson H."/>
        </authorList>
    </citation>
    <scope>NUCLEOTIDE SEQUENCE</scope>
    <source>
        <strain evidence="1">CBS 955.72</strain>
    </source>
</reference>
<reference evidence="1" key="2">
    <citation type="submission" date="2023-06" db="EMBL/GenBank/DDBJ databases">
        <authorList>
            <consortium name="Lawrence Berkeley National Laboratory"/>
            <person name="Haridas S."/>
            <person name="Hensen N."/>
            <person name="Bonometti L."/>
            <person name="Westerberg I."/>
            <person name="Brannstrom I.O."/>
            <person name="Guillou S."/>
            <person name="Cros-Aarteil S."/>
            <person name="Calhoun S."/>
            <person name="Kuo A."/>
            <person name="Mondo S."/>
            <person name="Pangilinan J."/>
            <person name="Riley R."/>
            <person name="Labutti K."/>
            <person name="Andreopoulos B."/>
            <person name="Lipzen A."/>
            <person name="Chen C."/>
            <person name="Yanf M."/>
            <person name="Daum C."/>
            <person name="Ng V."/>
            <person name="Clum A."/>
            <person name="Steindorff A."/>
            <person name="Ohm R."/>
            <person name="Martin F."/>
            <person name="Silar P."/>
            <person name="Natvig D."/>
            <person name="Lalanne C."/>
            <person name="Gautier V."/>
            <person name="Ament-Velasquez S.L."/>
            <person name="Kruys A."/>
            <person name="Hutchinson M.I."/>
            <person name="Powell A.J."/>
            <person name="Barry K."/>
            <person name="Miller A.N."/>
            <person name="Grigoriev I.V."/>
            <person name="Debuchy R."/>
            <person name="Gladieux P."/>
            <person name="Thoren M.H."/>
            <person name="Johannesson H."/>
        </authorList>
    </citation>
    <scope>NUCLEOTIDE SEQUENCE</scope>
    <source>
        <strain evidence="1">CBS 955.72</strain>
    </source>
</reference>
<name>A0AAJ0HLT3_9PEZI</name>
<gene>
    <name evidence="1" type="ORF">B0T25DRAFT_151477</name>
</gene>
<accession>A0AAJ0HLT3</accession>